<organism evidence="1">
    <name type="scientific">marine metagenome</name>
    <dbReference type="NCBI Taxonomy" id="408172"/>
    <lineage>
        <taxon>unclassified sequences</taxon>
        <taxon>metagenomes</taxon>
        <taxon>ecological metagenomes</taxon>
    </lineage>
</organism>
<feature type="non-terminal residue" evidence="1">
    <location>
        <position position="120"/>
    </location>
</feature>
<reference evidence="1" key="1">
    <citation type="submission" date="2018-05" db="EMBL/GenBank/DDBJ databases">
        <authorList>
            <person name="Lanie J.A."/>
            <person name="Ng W.-L."/>
            <person name="Kazmierczak K.M."/>
            <person name="Andrzejewski T.M."/>
            <person name="Davidsen T.M."/>
            <person name="Wayne K.J."/>
            <person name="Tettelin H."/>
            <person name="Glass J.I."/>
            <person name="Rusch D."/>
            <person name="Podicherti R."/>
            <person name="Tsui H.-C.T."/>
            <person name="Winkler M.E."/>
        </authorList>
    </citation>
    <scope>NUCLEOTIDE SEQUENCE</scope>
</reference>
<dbReference type="AlphaFoldDB" id="A0A383DTE4"/>
<feature type="non-terminal residue" evidence="1">
    <location>
        <position position="1"/>
    </location>
</feature>
<evidence type="ECO:0000313" key="1">
    <source>
        <dbReference type="EMBL" id="SVE47118.1"/>
    </source>
</evidence>
<accession>A0A383DTE4</accession>
<protein>
    <submittedName>
        <fullName evidence="1">Uncharacterized protein</fullName>
    </submittedName>
</protein>
<dbReference type="EMBL" id="UINC01219587">
    <property type="protein sequence ID" value="SVE47118.1"/>
    <property type="molecule type" value="Genomic_DNA"/>
</dbReference>
<sequence>VGGKELAVVGGFWDDFRRHTVNPRAVIFGLCILSIGQAQAQQKYLEPPEAAKELFASRPMPRVSLSPDQRHLLVAEELRFRRIEEMAQREVALAGVRLNPYNNGPTHPDYFFRLTLKEFA</sequence>
<gene>
    <name evidence="1" type="ORF">METZ01_LOCUS499972</name>
</gene>
<proteinExistence type="predicted"/>
<name>A0A383DTE4_9ZZZZ</name>